<protein>
    <submittedName>
        <fullName evidence="5">Acyloxyacyl hydrolase-like</fullName>
    </submittedName>
</protein>
<evidence type="ECO:0000313" key="5">
    <source>
        <dbReference type="RefSeq" id="XP_031557524.1"/>
    </source>
</evidence>
<dbReference type="PROSITE" id="PS50015">
    <property type="entry name" value="SAP_B"/>
    <property type="match status" value="1"/>
</dbReference>
<dbReference type="Gene3D" id="1.10.225.10">
    <property type="entry name" value="Saposin-like"/>
    <property type="match status" value="1"/>
</dbReference>
<dbReference type="InterPro" id="IPR011001">
    <property type="entry name" value="Saposin-like"/>
</dbReference>
<feature type="chain" id="PRO_5027640530" evidence="2">
    <location>
        <begin position="32"/>
        <end position="589"/>
    </location>
</feature>
<dbReference type="InterPro" id="IPR001087">
    <property type="entry name" value="GDSL"/>
</dbReference>
<keyword evidence="4" id="KW-1185">Reference proteome</keyword>
<dbReference type="SUPFAM" id="SSF47862">
    <property type="entry name" value="Saposin"/>
    <property type="match status" value="1"/>
</dbReference>
<reference evidence="5" key="1">
    <citation type="submission" date="2025-08" db="UniProtKB">
        <authorList>
            <consortium name="RefSeq"/>
        </authorList>
    </citation>
    <scope>IDENTIFICATION</scope>
    <source>
        <tissue evidence="5">Tentacle</tissue>
    </source>
</reference>
<dbReference type="Pfam" id="PF00657">
    <property type="entry name" value="Lipase_GDSL"/>
    <property type="match status" value="1"/>
</dbReference>
<dbReference type="KEGG" id="aten:116294129"/>
<name>A0A6P8HME2_ACTTE</name>
<dbReference type="PANTHER" id="PTHR15010">
    <property type="entry name" value="ACYLOXYACYL HYDROLASE"/>
    <property type="match status" value="1"/>
</dbReference>
<proteinExistence type="predicted"/>
<dbReference type="OrthoDB" id="14839at2759"/>
<dbReference type="InterPro" id="IPR008139">
    <property type="entry name" value="SaposinB_dom"/>
</dbReference>
<dbReference type="Pfam" id="PF20825">
    <property type="entry name" value="Saposin"/>
    <property type="match status" value="1"/>
</dbReference>
<dbReference type="InterPro" id="IPR036514">
    <property type="entry name" value="SGNH_hydro_sf"/>
</dbReference>
<evidence type="ECO:0000256" key="2">
    <source>
        <dbReference type="SAM" id="SignalP"/>
    </source>
</evidence>
<dbReference type="PANTHER" id="PTHR15010:SF0">
    <property type="entry name" value="ACYLOXYACYL HYDROLASE"/>
    <property type="match status" value="1"/>
</dbReference>
<dbReference type="InterPro" id="IPR039676">
    <property type="entry name" value="AOAH"/>
</dbReference>
<evidence type="ECO:0000259" key="3">
    <source>
        <dbReference type="PROSITE" id="PS50015"/>
    </source>
</evidence>
<dbReference type="FunCoup" id="A0A6P8HME2">
    <property type="interactions" value="24"/>
</dbReference>
<accession>A0A6P8HME2</accession>
<dbReference type="GO" id="GO:0009104">
    <property type="term" value="P:lipopolysaccharide catabolic process"/>
    <property type="evidence" value="ECO:0007669"/>
    <property type="project" value="TreeGrafter"/>
</dbReference>
<organism evidence="4 5">
    <name type="scientific">Actinia tenebrosa</name>
    <name type="common">Australian red waratah sea anemone</name>
    <dbReference type="NCBI Taxonomy" id="6105"/>
    <lineage>
        <taxon>Eukaryota</taxon>
        <taxon>Metazoa</taxon>
        <taxon>Cnidaria</taxon>
        <taxon>Anthozoa</taxon>
        <taxon>Hexacorallia</taxon>
        <taxon>Actiniaria</taxon>
        <taxon>Actiniidae</taxon>
        <taxon>Actinia</taxon>
    </lineage>
</organism>
<dbReference type="SUPFAM" id="SSF52266">
    <property type="entry name" value="SGNH hydrolase"/>
    <property type="match status" value="1"/>
</dbReference>
<keyword evidence="1" id="KW-1015">Disulfide bond</keyword>
<gene>
    <name evidence="5" type="primary">LOC116294129</name>
</gene>
<dbReference type="GO" id="GO:0005509">
    <property type="term" value="F:calcium ion binding"/>
    <property type="evidence" value="ECO:0007669"/>
    <property type="project" value="TreeGrafter"/>
</dbReference>
<dbReference type="AlphaFoldDB" id="A0A6P8HME2"/>
<dbReference type="GeneID" id="116294129"/>
<dbReference type="InParanoid" id="A0A6P8HME2"/>
<keyword evidence="2" id="KW-0732">Signal</keyword>
<feature type="domain" description="Saposin B-type" evidence="3">
    <location>
        <begin position="41"/>
        <end position="121"/>
    </location>
</feature>
<feature type="signal peptide" evidence="2">
    <location>
        <begin position="1"/>
        <end position="31"/>
    </location>
</feature>
<dbReference type="Gene3D" id="3.40.50.1110">
    <property type="entry name" value="SGNH hydrolase"/>
    <property type="match status" value="1"/>
</dbReference>
<dbReference type="GO" id="GO:0050528">
    <property type="term" value="F:acyloxyacyl hydrolase activity"/>
    <property type="evidence" value="ECO:0007669"/>
    <property type="project" value="InterPro"/>
</dbReference>
<evidence type="ECO:0000256" key="1">
    <source>
        <dbReference type="ARBA" id="ARBA00023157"/>
    </source>
</evidence>
<sequence>MVFPRSEKKCLTVLCFSLLFLSGFLFCPTSSSPEFKKGVNGGVYCAACTAVAALTNQLSVIHNETFVKSFDRLCRLLPEPIFKSACVALGNYYIPRIVQILTKDVTADVICHAIDLCYTEKGQPTCKGFPPRGNFDSILNEAKRKIAIAQAKGKVKIQENPKSPHFDPCVLPGVRELCHLFKRVFDSHHPLVDYDNDYFSPTVDAWRGTSWRGRDCDDFNPDVRPGAIDQGDIILDTNCNGIWGIHDLLTMRTNEEVLCKDTGYQGLVVLGDSVAAHFHLPPQWLTASEIKESVFDEAPFVVGNEVDWPQLSLYTGHYNVSRWKLEKGNCSSLYLKLFNRNHCNHRDYQNLAKNGADSFDVNNILLKSLNRNKKTDQPVLLFYSLVGNDVCNHWHDFDHMTTPEQMRANLQKTLDTLDKQLPKGSHVIVVGMVDGRVLYDNLHNRIHPIGKLRGDVTYSKFYDFLNCLDISPCYGWMNSNETVRNFTSERAFALTAVMKDVAEKAKYESFDVFFLDNPFYEVIKEWVAGGHEIWELIEPSDGFHPRLIAESLTADIAWKILESKLPHVLGKINPNNDKIVEMFGNQGGY</sequence>
<dbReference type="Proteomes" id="UP000515163">
    <property type="component" value="Unplaced"/>
</dbReference>
<dbReference type="SMART" id="SM00741">
    <property type="entry name" value="SapB"/>
    <property type="match status" value="1"/>
</dbReference>
<evidence type="ECO:0000313" key="4">
    <source>
        <dbReference type="Proteomes" id="UP000515163"/>
    </source>
</evidence>
<dbReference type="InterPro" id="IPR048593">
    <property type="entry name" value="AOAH_Saposin_N"/>
</dbReference>
<dbReference type="RefSeq" id="XP_031557524.1">
    <property type="nucleotide sequence ID" value="XM_031701664.1"/>
</dbReference>